<keyword evidence="1" id="KW-0732">Signal</keyword>
<dbReference type="EMBL" id="DSQF01000022">
    <property type="protein sequence ID" value="HGZ43891.1"/>
    <property type="molecule type" value="Genomic_DNA"/>
</dbReference>
<feature type="chain" id="PRO_5032853267" description="SMP-30/Gluconolactonase/LRE-like region domain-containing protein" evidence="1">
    <location>
        <begin position="23"/>
        <end position="495"/>
    </location>
</feature>
<dbReference type="Gene3D" id="2.130.10.10">
    <property type="entry name" value="YVTN repeat-like/Quinoprotein amine dehydrogenase"/>
    <property type="match status" value="1"/>
</dbReference>
<dbReference type="PANTHER" id="PTHR47197:SF3">
    <property type="entry name" value="DIHYDRO-HEME D1 DEHYDROGENASE"/>
    <property type="match status" value="1"/>
</dbReference>
<sequence>MNARPTPLARAAGVAALVTVLAASPAPWTPAVRPAAGATERRLAVLGASIRAPEGAGWVTALQTSWRGLLGRRLPGESHMLVATILVTTVYGPRPGLDSLIARTRREIEQRERNRSGEIHFTEFEIAADTATAGVAVAYRYRYHAPRAPGAGPGGTVVEAHGRRIVHPDADLLIEAFYDEAAPPAARMVGLADAPPFLESLRLARVEAPLEPARSLERWVYGGARSEDAFWLARRRDEGGAEGPGELVRLDPATLAVTGTVSLGAAPSRVVCAGPSVWVVAEESVLRVDPRALRVESRIRCGDGLSNMAWAGGALWVTDEKRGGVWRIDPNSDTSRRIRLSDSRSSCALLPRDSLLWVSDLAGRLHAIDPATGSPSGPPVGVGEGAVSLAWAAGALWVSSRGTGTIQRVDPVARRVTASVALAGTLPGAVVEHGGHLWVSDSVEGTLTRIDPVRAQVVGKPVRPGFSFVPIATPDGLWILDTIAHRVGRMKPEAP</sequence>
<dbReference type="AlphaFoldDB" id="A0A832I347"/>
<dbReference type="InterPro" id="IPR015943">
    <property type="entry name" value="WD40/YVTN_repeat-like_dom_sf"/>
</dbReference>
<dbReference type="SUPFAM" id="SSF63825">
    <property type="entry name" value="YWTD domain"/>
    <property type="match status" value="1"/>
</dbReference>
<dbReference type="InterPro" id="IPR051200">
    <property type="entry name" value="Host-pathogen_enzymatic-act"/>
</dbReference>
<name>A0A832I347_UNCEI</name>
<protein>
    <recommendedName>
        <fullName evidence="3">SMP-30/Gluconolactonase/LRE-like region domain-containing protein</fullName>
    </recommendedName>
</protein>
<evidence type="ECO:0000256" key="1">
    <source>
        <dbReference type="SAM" id="SignalP"/>
    </source>
</evidence>
<dbReference type="PANTHER" id="PTHR47197">
    <property type="entry name" value="PROTEIN NIRF"/>
    <property type="match status" value="1"/>
</dbReference>
<evidence type="ECO:0000313" key="2">
    <source>
        <dbReference type="EMBL" id="HGZ43891.1"/>
    </source>
</evidence>
<accession>A0A832I347</accession>
<comment type="caution">
    <text evidence="2">The sequence shown here is derived from an EMBL/GenBank/DDBJ whole genome shotgun (WGS) entry which is preliminary data.</text>
</comment>
<gene>
    <name evidence="2" type="ORF">ENR23_10810</name>
</gene>
<feature type="signal peptide" evidence="1">
    <location>
        <begin position="1"/>
        <end position="22"/>
    </location>
</feature>
<proteinExistence type="predicted"/>
<reference evidence="2" key="1">
    <citation type="journal article" date="2020" name="mSystems">
        <title>Genome- and Community-Level Interaction Insights into Carbon Utilization and Element Cycling Functions of Hydrothermarchaeota in Hydrothermal Sediment.</title>
        <authorList>
            <person name="Zhou Z."/>
            <person name="Liu Y."/>
            <person name="Xu W."/>
            <person name="Pan J."/>
            <person name="Luo Z.H."/>
            <person name="Li M."/>
        </authorList>
    </citation>
    <scope>NUCLEOTIDE SEQUENCE [LARGE SCALE GENOMIC DNA]</scope>
    <source>
        <strain evidence="2">SpSt-381</strain>
    </source>
</reference>
<organism evidence="2">
    <name type="scientific">Eiseniibacteriota bacterium</name>
    <dbReference type="NCBI Taxonomy" id="2212470"/>
    <lineage>
        <taxon>Bacteria</taxon>
        <taxon>Candidatus Eiseniibacteriota</taxon>
    </lineage>
</organism>
<evidence type="ECO:0008006" key="3">
    <source>
        <dbReference type="Google" id="ProtNLM"/>
    </source>
</evidence>